<keyword evidence="2" id="KW-0812">Transmembrane</keyword>
<evidence type="ECO:0000256" key="1">
    <source>
        <dbReference type="SAM" id="MobiDB-lite"/>
    </source>
</evidence>
<organism evidence="3 4">
    <name type="scientific">Roseivivax marinus</name>
    <dbReference type="NCBI Taxonomy" id="1379903"/>
    <lineage>
        <taxon>Bacteria</taxon>
        <taxon>Pseudomonadati</taxon>
        <taxon>Pseudomonadota</taxon>
        <taxon>Alphaproteobacteria</taxon>
        <taxon>Rhodobacterales</taxon>
        <taxon>Roseobacteraceae</taxon>
        <taxon>Roseivivax</taxon>
    </lineage>
</organism>
<feature type="region of interest" description="Disordered" evidence="1">
    <location>
        <begin position="29"/>
        <end position="72"/>
    </location>
</feature>
<dbReference type="STRING" id="1379903.ATO8_19964"/>
<evidence type="ECO:0000313" key="4">
    <source>
        <dbReference type="Proteomes" id="UP000019063"/>
    </source>
</evidence>
<comment type="caution">
    <text evidence="3">The sequence shown here is derived from an EMBL/GenBank/DDBJ whole genome shotgun (WGS) entry which is preliminary data.</text>
</comment>
<keyword evidence="2" id="KW-1133">Transmembrane helix</keyword>
<evidence type="ECO:0000313" key="3">
    <source>
        <dbReference type="EMBL" id="ETW10908.1"/>
    </source>
</evidence>
<evidence type="ECO:0000256" key="2">
    <source>
        <dbReference type="SAM" id="Phobius"/>
    </source>
</evidence>
<keyword evidence="4" id="KW-1185">Reference proteome</keyword>
<dbReference type="RefSeq" id="WP_043847177.1">
    <property type="nucleotide sequence ID" value="NZ_AQQW01000021.1"/>
</dbReference>
<dbReference type="AlphaFoldDB" id="W4HEV1"/>
<protein>
    <submittedName>
        <fullName evidence="3">Uncharacterized protein</fullName>
    </submittedName>
</protein>
<name>W4HEV1_9RHOB</name>
<accession>W4HEV1</accession>
<feature type="compositionally biased region" description="Basic and acidic residues" evidence="1">
    <location>
        <begin position="29"/>
        <end position="42"/>
    </location>
</feature>
<proteinExistence type="predicted"/>
<sequence length="72" mass="7554">MIGDLLTGLVVAGLLAIGGFIVGKKRERANQSKRAQEAVERRLRARTQSKGMTDDELARAISGGSDGRSGGV</sequence>
<feature type="transmembrane region" description="Helical" evidence="2">
    <location>
        <begin position="6"/>
        <end position="23"/>
    </location>
</feature>
<dbReference type="EMBL" id="AQQW01000021">
    <property type="protein sequence ID" value="ETW10908.1"/>
    <property type="molecule type" value="Genomic_DNA"/>
</dbReference>
<keyword evidence="2" id="KW-0472">Membrane</keyword>
<dbReference type="Proteomes" id="UP000019063">
    <property type="component" value="Unassembled WGS sequence"/>
</dbReference>
<reference evidence="3 4" key="1">
    <citation type="journal article" date="2014" name="Antonie Van Leeuwenhoek">
        <title>Roseivivax atlanticus sp. nov., isolated from surface seawater of the Atlantic Ocean.</title>
        <authorList>
            <person name="Li G."/>
            <person name="Lai Q."/>
            <person name="Liu X."/>
            <person name="Sun F."/>
            <person name="Shao Z."/>
        </authorList>
    </citation>
    <scope>NUCLEOTIDE SEQUENCE [LARGE SCALE GENOMIC DNA]</scope>
    <source>
        <strain evidence="3 4">22II-s10s</strain>
    </source>
</reference>
<gene>
    <name evidence="3" type="ORF">ATO8_19964</name>
</gene>